<evidence type="ECO:0000313" key="2">
    <source>
        <dbReference type="EMBL" id="KAJ3483068.1"/>
    </source>
</evidence>
<feature type="compositionally biased region" description="Basic and acidic residues" evidence="1">
    <location>
        <begin position="43"/>
        <end position="60"/>
    </location>
</feature>
<protein>
    <submittedName>
        <fullName evidence="2">Uncharacterized protein</fullName>
    </submittedName>
</protein>
<dbReference type="EMBL" id="JANAWD010000243">
    <property type="protein sequence ID" value="KAJ3483068.1"/>
    <property type="molecule type" value="Genomic_DNA"/>
</dbReference>
<dbReference type="Proteomes" id="UP001212997">
    <property type="component" value="Unassembled WGS sequence"/>
</dbReference>
<feature type="compositionally biased region" description="Polar residues" evidence="1">
    <location>
        <begin position="111"/>
        <end position="128"/>
    </location>
</feature>
<sequence length="179" mass="19827">MASTNSNQHGATSEEMWDLVVLLNRELRSTRLKLESSLSDVKRLQGENEELTTTRDRENAESAQQMNCVAGSCKSADEVNTLKQAKKELESALVKSQTTCTKQEVSRLNDDSSSQIRQPASAHASTDNPPFIPAELLPVLKRFPPPDISDRPKTSKPCARYQPNGDPEIFLDIDIATKT</sequence>
<comment type="caution">
    <text evidence="2">The sequence shown here is derived from an EMBL/GenBank/DDBJ whole genome shotgun (WGS) entry which is preliminary data.</text>
</comment>
<evidence type="ECO:0000256" key="1">
    <source>
        <dbReference type="SAM" id="MobiDB-lite"/>
    </source>
</evidence>
<dbReference type="AlphaFoldDB" id="A0AAD5YFT5"/>
<reference evidence="2" key="1">
    <citation type="submission" date="2022-07" db="EMBL/GenBank/DDBJ databases">
        <title>Genome Sequence of Physisporinus lineatus.</title>
        <authorList>
            <person name="Buettner E."/>
        </authorList>
    </citation>
    <scope>NUCLEOTIDE SEQUENCE</scope>
    <source>
        <strain evidence="2">VT162</strain>
    </source>
</reference>
<evidence type="ECO:0000313" key="3">
    <source>
        <dbReference type="Proteomes" id="UP001212997"/>
    </source>
</evidence>
<organism evidence="2 3">
    <name type="scientific">Meripilus lineatus</name>
    <dbReference type="NCBI Taxonomy" id="2056292"/>
    <lineage>
        <taxon>Eukaryota</taxon>
        <taxon>Fungi</taxon>
        <taxon>Dikarya</taxon>
        <taxon>Basidiomycota</taxon>
        <taxon>Agaricomycotina</taxon>
        <taxon>Agaricomycetes</taxon>
        <taxon>Polyporales</taxon>
        <taxon>Meripilaceae</taxon>
        <taxon>Meripilus</taxon>
    </lineage>
</organism>
<feature type="region of interest" description="Disordered" evidence="1">
    <location>
        <begin position="98"/>
        <end position="179"/>
    </location>
</feature>
<accession>A0AAD5YFT5</accession>
<proteinExistence type="predicted"/>
<gene>
    <name evidence="2" type="ORF">NLI96_g6557</name>
</gene>
<keyword evidence="3" id="KW-1185">Reference proteome</keyword>
<feature type="region of interest" description="Disordered" evidence="1">
    <location>
        <begin position="43"/>
        <end position="64"/>
    </location>
</feature>
<name>A0AAD5YFT5_9APHY</name>